<evidence type="ECO:0000313" key="1">
    <source>
        <dbReference type="EMBL" id="NQE37247.1"/>
    </source>
</evidence>
<dbReference type="Proteomes" id="UP000702425">
    <property type="component" value="Unassembled WGS sequence"/>
</dbReference>
<keyword evidence="2" id="KW-1185">Reference proteome</keyword>
<proteinExistence type="predicted"/>
<evidence type="ECO:0008006" key="3">
    <source>
        <dbReference type="Google" id="ProtNLM"/>
    </source>
</evidence>
<dbReference type="RefSeq" id="WP_172191128.1">
    <property type="nucleotide sequence ID" value="NZ_CAWPPK010000025.1"/>
</dbReference>
<gene>
    <name evidence="1" type="ORF">E5S67_05016</name>
</gene>
<protein>
    <recommendedName>
        <fullName evidence="3">DUF1824 domain-containing protein</fullName>
    </recommendedName>
</protein>
<dbReference type="InterPro" id="IPR014953">
    <property type="entry name" value="DUF1824"/>
</dbReference>
<dbReference type="EMBL" id="SRRZ01000120">
    <property type="protein sequence ID" value="NQE37247.1"/>
    <property type="molecule type" value="Genomic_DNA"/>
</dbReference>
<accession>A0ABX2D5N1</accession>
<reference evidence="1 2" key="1">
    <citation type="journal article" date="2020" name="Sci. Rep.">
        <title>A novel cyanobacterial geosmin producer, revising GeoA distribution and dispersion patterns in Bacteria.</title>
        <authorList>
            <person name="Churro C."/>
            <person name="Semedo-Aguiar A.P."/>
            <person name="Silva A.D."/>
            <person name="Pereira-Leal J.B."/>
            <person name="Leite R.B."/>
        </authorList>
    </citation>
    <scope>NUCLEOTIDE SEQUENCE [LARGE SCALE GENOMIC DNA]</scope>
    <source>
        <strain evidence="1 2">IPMA8</strain>
    </source>
</reference>
<comment type="caution">
    <text evidence="1">The sequence shown here is derived from an EMBL/GenBank/DDBJ whole genome shotgun (WGS) entry which is preliminary data.</text>
</comment>
<dbReference type="SUPFAM" id="SSF160532">
    <property type="entry name" value="Ava3019-like"/>
    <property type="match status" value="1"/>
</dbReference>
<dbReference type="Gene3D" id="3.30.360.10">
    <property type="entry name" value="Dihydrodipicolinate Reductase, domain 2"/>
    <property type="match status" value="1"/>
</dbReference>
<evidence type="ECO:0000313" key="2">
    <source>
        <dbReference type="Proteomes" id="UP000702425"/>
    </source>
</evidence>
<dbReference type="Pfam" id="PF08854">
    <property type="entry name" value="DUF1824"/>
    <property type="match status" value="1"/>
</dbReference>
<organism evidence="1 2">
    <name type="scientific">Microcoleus asticus IPMA8</name>
    <dbReference type="NCBI Taxonomy" id="2563858"/>
    <lineage>
        <taxon>Bacteria</taxon>
        <taxon>Bacillati</taxon>
        <taxon>Cyanobacteriota</taxon>
        <taxon>Cyanophyceae</taxon>
        <taxon>Oscillatoriophycideae</taxon>
        <taxon>Oscillatoriales</taxon>
        <taxon>Microcoleaceae</taxon>
        <taxon>Microcoleus</taxon>
        <taxon>Microcoleus asticus</taxon>
    </lineage>
</organism>
<name>A0ABX2D5N1_9CYAN</name>
<sequence>MSTQNPTTLTVEEAQQILKDFTCLDMQSVASPLEKQALRQAILLVASLSDYQMLGVCASSTDEGFLALEAYLKALGYQAVLDPNAVSTFAGSVYIKFNTLKGSYYVDGYIGTYRGVLISCQSSSEGGVSGTYGHLPLDLFVD</sequence>